<accession>A0A4V3DGT2</accession>
<sequence>MSDALIVWDARHENKVLALFIEEFCHELERFSLTFKVVSINDVIESATNQIKPSMKALLDIVHKESPLHLITFGSKANSLASLISPALRCKLHTNKLPDWLDKSEVSSAIKRIARYMHKEDNWGDGTREEDYLFPRYFSSASAKLLSFSEDPLAESIVQHARLNQIDLEVGSLQEFLPPSQYLVHECGLLIVSEELQTDINLVDVANAYGMPVMLISKQGRRYGIIEGENGWVVNSIQQIPYINFLKNWQEMSQNAREMISLYSRSIQSDRSGLRCYCSSFGYPERLELKDFKLRG</sequence>
<protein>
    <submittedName>
        <fullName evidence="1">Uncharacterized protein</fullName>
    </submittedName>
</protein>
<comment type="caution">
    <text evidence="1">The sequence shown here is derived from an EMBL/GenBank/DDBJ whole genome shotgun (WGS) entry which is preliminary data.</text>
</comment>
<organism evidence="1 2">
    <name type="scientific">Marinomonas communis</name>
    <dbReference type="NCBI Taxonomy" id="28254"/>
    <lineage>
        <taxon>Bacteria</taxon>
        <taxon>Pseudomonadati</taxon>
        <taxon>Pseudomonadota</taxon>
        <taxon>Gammaproteobacteria</taxon>
        <taxon>Oceanospirillales</taxon>
        <taxon>Oceanospirillaceae</taxon>
        <taxon>Marinomonas</taxon>
    </lineage>
</organism>
<dbReference type="EMBL" id="SNZA01000001">
    <property type="protein sequence ID" value="TDR15531.1"/>
    <property type="molecule type" value="Genomic_DNA"/>
</dbReference>
<gene>
    <name evidence="1" type="ORF">C8D85_0901</name>
</gene>
<name>A0A4V3DGT2_9GAMM</name>
<evidence type="ECO:0000313" key="1">
    <source>
        <dbReference type="EMBL" id="TDR15531.1"/>
    </source>
</evidence>
<dbReference type="OrthoDB" id="6100525at2"/>
<dbReference type="RefSeq" id="WP_133560138.1">
    <property type="nucleotide sequence ID" value="NZ_SNZA01000001.1"/>
</dbReference>
<dbReference type="Proteomes" id="UP000295729">
    <property type="component" value="Unassembled WGS sequence"/>
</dbReference>
<keyword evidence="2" id="KW-1185">Reference proteome</keyword>
<dbReference type="AlphaFoldDB" id="A0A4V3DGT2"/>
<evidence type="ECO:0000313" key="2">
    <source>
        <dbReference type="Proteomes" id="UP000295729"/>
    </source>
</evidence>
<proteinExistence type="predicted"/>
<reference evidence="1 2" key="1">
    <citation type="submission" date="2019-03" db="EMBL/GenBank/DDBJ databases">
        <title>Genomic Encyclopedia of Type Strains, Phase IV (KMG-IV): sequencing the most valuable type-strain genomes for metagenomic binning, comparative biology and taxonomic classification.</title>
        <authorList>
            <person name="Goeker M."/>
        </authorList>
    </citation>
    <scope>NUCLEOTIDE SEQUENCE [LARGE SCALE GENOMIC DNA]</scope>
    <source>
        <strain evidence="1 2">DSM 5604</strain>
    </source>
</reference>